<dbReference type="RefSeq" id="XP_033811644.1">
    <property type="nucleotide sequence ID" value="XM_033955753.1"/>
</dbReference>
<evidence type="ECO:0000256" key="8">
    <source>
        <dbReference type="ARBA" id="ARBA00022723"/>
    </source>
</evidence>
<dbReference type="KEGG" id="gsh:117365373"/>
<dbReference type="GeneID" id="117365373"/>
<evidence type="ECO:0000256" key="10">
    <source>
        <dbReference type="ARBA" id="ARBA00023157"/>
    </source>
</evidence>
<evidence type="ECO:0000313" key="17">
    <source>
        <dbReference type="RefSeq" id="XP_033811644.1"/>
    </source>
</evidence>
<dbReference type="GO" id="GO:0008270">
    <property type="term" value="F:zinc ion binding"/>
    <property type="evidence" value="ECO:0007669"/>
    <property type="project" value="TreeGrafter"/>
</dbReference>
<evidence type="ECO:0000256" key="1">
    <source>
        <dbReference type="ARBA" id="ARBA00000001"/>
    </source>
</evidence>
<keyword evidence="14" id="KW-0472">Membrane</keyword>
<name>A0A6P8S1F8_GEOSA</name>
<evidence type="ECO:0000256" key="11">
    <source>
        <dbReference type="ARBA" id="ARBA00023315"/>
    </source>
</evidence>
<dbReference type="Pfam" id="PF04389">
    <property type="entry name" value="Peptidase_M28"/>
    <property type="match status" value="1"/>
</dbReference>
<dbReference type="GO" id="GO:0005576">
    <property type="term" value="C:extracellular region"/>
    <property type="evidence" value="ECO:0007669"/>
    <property type="project" value="UniProtKB-SubCell"/>
</dbReference>
<evidence type="ECO:0000256" key="2">
    <source>
        <dbReference type="ARBA" id="ARBA00004613"/>
    </source>
</evidence>
<evidence type="ECO:0000259" key="15">
    <source>
        <dbReference type="Pfam" id="PF04389"/>
    </source>
</evidence>
<evidence type="ECO:0000256" key="14">
    <source>
        <dbReference type="SAM" id="Phobius"/>
    </source>
</evidence>
<comment type="catalytic activity">
    <reaction evidence="1">
        <text>N-terminal L-glutaminyl-[peptide] = N-terminal 5-oxo-L-prolyl-[peptide] + NH4(+)</text>
        <dbReference type="Rhea" id="RHEA:23652"/>
        <dbReference type="Rhea" id="RHEA-COMP:11736"/>
        <dbReference type="Rhea" id="RHEA-COMP:11846"/>
        <dbReference type="ChEBI" id="CHEBI:28938"/>
        <dbReference type="ChEBI" id="CHEBI:64722"/>
        <dbReference type="ChEBI" id="CHEBI:87215"/>
        <dbReference type="EC" id="2.3.2.5"/>
    </reaction>
</comment>
<dbReference type="OrthoDB" id="3907302at2759"/>
<dbReference type="InterPro" id="IPR037457">
    <property type="entry name" value="M28_QC"/>
</dbReference>
<evidence type="ECO:0000313" key="16">
    <source>
        <dbReference type="Proteomes" id="UP000515159"/>
    </source>
</evidence>
<dbReference type="AlphaFoldDB" id="A0A6P8S1F8"/>
<sequence>MQVMAKGGRRALRGYPPGCESLPTTRSTLSWGLGRLSRLRSLPLLLAIVTVVVIIFWLFFALESGGGIDGNVGKHQVSHTSKSISASQVNHLVSQVNLQHLWTSLLKPMLVERYPGTPGSKRTREFIVNQLSKQSADWRVELDTFEDKTPFGSLTFSNVVATLDPKAPQRLVLACHYDSKYFSRDEQGREFVGATDSAVPCAIILEVVSALDQELLRSKKQGSEKTLQLLFFDGEEAFKEWSDTDSLYGSRHLAEHMAKTKHQLGAFYGTEIQAMSLFVLLDLLGAPEPLILNHFSATSYWFDMFISIEKQLHRLGLLQSHPREQFYFRKDISYGPVQDDHVPFLQRGVPILHLISTPFPRVWHTMDDTEENLHPPTIENLCKIITIFMANYLHL</sequence>
<evidence type="ECO:0000256" key="9">
    <source>
        <dbReference type="ARBA" id="ARBA00022833"/>
    </source>
</evidence>
<dbReference type="InterPro" id="IPR040234">
    <property type="entry name" value="QC/QCL"/>
</dbReference>
<evidence type="ECO:0000256" key="3">
    <source>
        <dbReference type="ARBA" id="ARBA00006014"/>
    </source>
</evidence>
<dbReference type="Gene3D" id="3.40.630.10">
    <property type="entry name" value="Zn peptidases"/>
    <property type="match status" value="1"/>
</dbReference>
<keyword evidence="14" id="KW-0812">Transmembrane</keyword>
<dbReference type="FunCoup" id="A0A6P8S1F8">
    <property type="interactions" value="1454"/>
</dbReference>
<evidence type="ECO:0000256" key="5">
    <source>
        <dbReference type="ARBA" id="ARBA00016861"/>
    </source>
</evidence>
<dbReference type="GO" id="GO:0016603">
    <property type="term" value="F:glutaminyl-peptide cyclotransferase activity"/>
    <property type="evidence" value="ECO:0007669"/>
    <property type="project" value="UniProtKB-EC"/>
</dbReference>
<proteinExistence type="inferred from homology"/>
<dbReference type="InParanoid" id="A0A6P8S1F8"/>
<keyword evidence="11" id="KW-0012">Acyltransferase</keyword>
<protein>
    <recommendedName>
        <fullName evidence="5">Glutaminyl-peptide cyclotransferase</fullName>
        <ecNumber evidence="4">2.3.2.5</ecNumber>
    </recommendedName>
    <alternativeName>
        <fullName evidence="12">Glutaminyl cyclase</fullName>
    </alternativeName>
    <alternativeName>
        <fullName evidence="13">Glutaminyl-tRNA cyclotransferase</fullName>
    </alternativeName>
</protein>
<comment type="similarity">
    <text evidence="3">Belongs to the glutaminyl-peptide cyclotransferase family.</text>
</comment>
<evidence type="ECO:0000256" key="6">
    <source>
        <dbReference type="ARBA" id="ARBA00022525"/>
    </source>
</evidence>
<keyword evidence="7" id="KW-0808">Transferase</keyword>
<feature type="transmembrane region" description="Helical" evidence="14">
    <location>
        <begin position="42"/>
        <end position="62"/>
    </location>
</feature>
<keyword evidence="8" id="KW-0479">Metal-binding</keyword>
<keyword evidence="6" id="KW-0964">Secreted</keyword>
<dbReference type="InterPro" id="IPR007484">
    <property type="entry name" value="Peptidase_M28"/>
</dbReference>
<evidence type="ECO:0000256" key="12">
    <source>
        <dbReference type="ARBA" id="ARBA00033159"/>
    </source>
</evidence>
<evidence type="ECO:0000256" key="13">
    <source>
        <dbReference type="ARBA" id="ARBA00042699"/>
    </source>
</evidence>
<keyword evidence="10" id="KW-1015">Disulfide bond</keyword>
<dbReference type="CTD" id="54814"/>
<gene>
    <name evidence="17" type="primary">QPCTL</name>
</gene>
<dbReference type="Proteomes" id="UP000515159">
    <property type="component" value="Chromosome 8"/>
</dbReference>
<comment type="subcellular location">
    <subcellularLocation>
        <location evidence="2">Secreted</location>
    </subcellularLocation>
</comment>
<dbReference type="CDD" id="cd03880">
    <property type="entry name" value="M28_QC_like"/>
    <property type="match status" value="1"/>
</dbReference>
<dbReference type="EC" id="2.3.2.5" evidence="4"/>
<feature type="domain" description="Peptidase M28" evidence="15">
    <location>
        <begin position="158"/>
        <end position="385"/>
    </location>
</feature>
<dbReference type="PANTHER" id="PTHR12283:SF3">
    <property type="entry name" value="GLUTAMINYL-PEPTIDE CYCLOTRANSFERASE-LIKE PROTEIN"/>
    <property type="match status" value="1"/>
</dbReference>
<accession>A0A6P8S1F8</accession>
<dbReference type="PANTHER" id="PTHR12283">
    <property type="entry name" value="GLUTAMINYL-PEPTIDE CYCLOTRANSFERASE"/>
    <property type="match status" value="1"/>
</dbReference>
<evidence type="ECO:0000256" key="4">
    <source>
        <dbReference type="ARBA" id="ARBA00012012"/>
    </source>
</evidence>
<dbReference type="FunFam" id="3.40.630.10:FF:000029">
    <property type="entry name" value="Glutaminyl-peptide cyclotransferase"/>
    <property type="match status" value="1"/>
</dbReference>
<reference evidence="17" key="1">
    <citation type="submission" date="2025-08" db="UniProtKB">
        <authorList>
            <consortium name="RefSeq"/>
        </authorList>
    </citation>
    <scope>IDENTIFICATION</scope>
</reference>
<organism evidence="16 17">
    <name type="scientific">Geotrypetes seraphini</name>
    <name type="common">Gaboon caecilian</name>
    <name type="synonym">Caecilia seraphini</name>
    <dbReference type="NCBI Taxonomy" id="260995"/>
    <lineage>
        <taxon>Eukaryota</taxon>
        <taxon>Metazoa</taxon>
        <taxon>Chordata</taxon>
        <taxon>Craniata</taxon>
        <taxon>Vertebrata</taxon>
        <taxon>Euteleostomi</taxon>
        <taxon>Amphibia</taxon>
        <taxon>Gymnophiona</taxon>
        <taxon>Geotrypetes</taxon>
    </lineage>
</organism>
<keyword evidence="9" id="KW-0862">Zinc</keyword>
<dbReference type="SUPFAM" id="SSF53187">
    <property type="entry name" value="Zn-dependent exopeptidases"/>
    <property type="match status" value="1"/>
</dbReference>
<keyword evidence="16" id="KW-1185">Reference proteome</keyword>
<evidence type="ECO:0000256" key="7">
    <source>
        <dbReference type="ARBA" id="ARBA00022679"/>
    </source>
</evidence>
<keyword evidence="14" id="KW-1133">Transmembrane helix</keyword>